<keyword evidence="2" id="KW-0238">DNA-binding</keyword>
<dbReference type="KEGG" id="agf:ET445_02750"/>
<evidence type="ECO:0000313" key="6">
    <source>
        <dbReference type="Proteomes" id="UP000291259"/>
    </source>
</evidence>
<evidence type="ECO:0000313" key="5">
    <source>
        <dbReference type="EMBL" id="QAY72419.1"/>
    </source>
</evidence>
<reference evidence="5 6" key="1">
    <citation type="submission" date="2019-01" db="EMBL/GenBank/DDBJ databases">
        <title>Genome sequencing of strain FW100M-8.</title>
        <authorList>
            <person name="Heo J."/>
            <person name="Kim S.-J."/>
            <person name="Kim J.-S."/>
            <person name="Hong S.-B."/>
            <person name="Kwon S.-W."/>
        </authorList>
    </citation>
    <scope>NUCLEOTIDE SEQUENCE [LARGE SCALE GENOMIC DNA]</scope>
    <source>
        <strain evidence="5 6">FW100M-8</strain>
    </source>
</reference>
<evidence type="ECO:0000256" key="2">
    <source>
        <dbReference type="ARBA" id="ARBA00023125"/>
    </source>
</evidence>
<dbReference type="Proteomes" id="UP000291259">
    <property type="component" value="Chromosome"/>
</dbReference>
<proteinExistence type="predicted"/>
<accession>A0A4P6FDI3</accession>
<dbReference type="EMBL" id="CP035491">
    <property type="protein sequence ID" value="QAY72419.1"/>
    <property type="molecule type" value="Genomic_DNA"/>
</dbReference>
<sequence>MPVRIVIAAGGPAPASEQVRSQVVEAVKDDRLVPGERMPTVRALAVELGLAPNTIAKAYRELESDGVIETRGRSGTFVSTQGDASHRRLQEAAAEYAALARRLKVPTDDAVHAVEAALRIGT</sequence>
<dbReference type="PROSITE" id="PS50949">
    <property type="entry name" value="HTH_GNTR"/>
    <property type="match status" value="1"/>
</dbReference>
<dbReference type="CDD" id="cd07377">
    <property type="entry name" value="WHTH_GntR"/>
    <property type="match status" value="1"/>
</dbReference>
<dbReference type="PANTHER" id="PTHR38445:SF9">
    <property type="entry name" value="HTH-TYPE TRANSCRIPTIONAL REPRESSOR YTRA"/>
    <property type="match status" value="1"/>
</dbReference>
<dbReference type="PANTHER" id="PTHR38445">
    <property type="entry name" value="HTH-TYPE TRANSCRIPTIONAL REPRESSOR YTRA"/>
    <property type="match status" value="1"/>
</dbReference>
<dbReference type="InterPro" id="IPR036390">
    <property type="entry name" value="WH_DNA-bd_sf"/>
</dbReference>
<evidence type="ECO:0000256" key="1">
    <source>
        <dbReference type="ARBA" id="ARBA00023015"/>
    </source>
</evidence>
<dbReference type="GO" id="GO:0003677">
    <property type="term" value="F:DNA binding"/>
    <property type="evidence" value="ECO:0007669"/>
    <property type="project" value="UniProtKB-KW"/>
</dbReference>
<dbReference type="OrthoDB" id="4307011at2"/>
<dbReference type="InterPro" id="IPR036388">
    <property type="entry name" value="WH-like_DNA-bd_sf"/>
</dbReference>
<keyword evidence="3" id="KW-0804">Transcription</keyword>
<evidence type="ECO:0000259" key="4">
    <source>
        <dbReference type="PROSITE" id="PS50949"/>
    </source>
</evidence>
<dbReference type="InterPro" id="IPR000524">
    <property type="entry name" value="Tscrpt_reg_HTH_GntR"/>
</dbReference>
<organism evidence="5 6">
    <name type="scientific">Agromyces protaetiae</name>
    <dbReference type="NCBI Taxonomy" id="2509455"/>
    <lineage>
        <taxon>Bacteria</taxon>
        <taxon>Bacillati</taxon>
        <taxon>Actinomycetota</taxon>
        <taxon>Actinomycetes</taxon>
        <taxon>Micrococcales</taxon>
        <taxon>Microbacteriaceae</taxon>
        <taxon>Agromyces</taxon>
    </lineage>
</organism>
<evidence type="ECO:0000256" key="3">
    <source>
        <dbReference type="ARBA" id="ARBA00023163"/>
    </source>
</evidence>
<dbReference type="Pfam" id="PF00392">
    <property type="entry name" value="GntR"/>
    <property type="match status" value="1"/>
</dbReference>
<dbReference type="SMART" id="SM00345">
    <property type="entry name" value="HTH_GNTR"/>
    <property type="match status" value="1"/>
</dbReference>
<name>A0A4P6FDI3_9MICO</name>
<gene>
    <name evidence="5" type="ORF">ET445_02750</name>
</gene>
<protein>
    <submittedName>
        <fullName evidence="5">GntR family transcriptional regulator</fullName>
    </submittedName>
</protein>
<dbReference type="SUPFAM" id="SSF46785">
    <property type="entry name" value="Winged helix' DNA-binding domain"/>
    <property type="match status" value="1"/>
</dbReference>
<keyword evidence="1" id="KW-0805">Transcription regulation</keyword>
<feature type="domain" description="HTH gntR-type" evidence="4">
    <location>
        <begin position="13"/>
        <end position="81"/>
    </location>
</feature>
<dbReference type="AlphaFoldDB" id="A0A4P6FDI3"/>
<dbReference type="GO" id="GO:0003700">
    <property type="term" value="F:DNA-binding transcription factor activity"/>
    <property type="evidence" value="ECO:0007669"/>
    <property type="project" value="InterPro"/>
</dbReference>
<dbReference type="Gene3D" id="1.10.10.10">
    <property type="entry name" value="Winged helix-like DNA-binding domain superfamily/Winged helix DNA-binding domain"/>
    <property type="match status" value="1"/>
</dbReference>
<keyword evidence="6" id="KW-1185">Reference proteome</keyword>